<evidence type="ECO:0000313" key="2">
    <source>
        <dbReference type="Proteomes" id="UP001597459"/>
    </source>
</evidence>
<dbReference type="RefSeq" id="WP_176027857.1">
    <property type="nucleotide sequence ID" value="NZ_JBHSJV010000001.1"/>
</dbReference>
<dbReference type="PROSITE" id="PS51257">
    <property type="entry name" value="PROKAR_LIPOPROTEIN"/>
    <property type="match status" value="1"/>
</dbReference>
<comment type="caution">
    <text evidence="1">The sequence shown here is derived from an EMBL/GenBank/DDBJ whole genome shotgun (WGS) entry which is preliminary data.</text>
</comment>
<name>A0ABW5N4J7_9FLAO</name>
<dbReference type="Proteomes" id="UP001597459">
    <property type="component" value="Unassembled WGS sequence"/>
</dbReference>
<proteinExistence type="predicted"/>
<reference evidence="2" key="1">
    <citation type="journal article" date="2019" name="Int. J. Syst. Evol. Microbiol.">
        <title>The Global Catalogue of Microorganisms (GCM) 10K type strain sequencing project: providing services to taxonomists for standard genome sequencing and annotation.</title>
        <authorList>
            <consortium name="The Broad Institute Genomics Platform"/>
            <consortium name="The Broad Institute Genome Sequencing Center for Infectious Disease"/>
            <person name="Wu L."/>
            <person name="Ma J."/>
        </authorList>
    </citation>
    <scope>NUCLEOTIDE SEQUENCE [LARGE SCALE GENOMIC DNA]</scope>
    <source>
        <strain evidence="2">KCTC 42423</strain>
    </source>
</reference>
<dbReference type="EMBL" id="JBHULX010000001">
    <property type="protein sequence ID" value="MFD2589533.1"/>
    <property type="molecule type" value="Genomic_DNA"/>
</dbReference>
<sequence length="379" mass="42224">MRFFQKSATLLCCTFISLLIGCDSNDDTSSTDTNLLIEEAMLHDFPLKETSYSSIQITDPKIVNNTEIVPGKIEIIVSETAPLSLSLKTVGFNQDNFSISPSVGDIRDYNNNEKHRYTITSLKDQQAVLHYDVYVKKNIPVETLKITDLVFEKSKNQQFSNDINIAKRVEDNSGIDKIYVFVPVGTDFTSLTPTISYDASKLFYYQDTSQAPGSTDQEYPAEGVAIDFKYPKSFILETRNSDHSASKTTVVIVDIKNPIKLESETITTPDATAGTTESFTVTKWINQGNHVIRYTKANTYENQTPETPTNVITVRRTLPSGGLRPGESADVSVRVNSRNYPAGDYSTTAVIYPGFEYHEEIDELLEPAKLAVSSKIKTP</sequence>
<accession>A0ABW5N4J7</accession>
<keyword evidence="2" id="KW-1185">Reference proteome</keyword>
<gene>
    <name evidence="1" type="ORF">ACFSTE_01730</name>
</gene>
<protein>
    <submittedName>
        <fullName evidence="1">Uncharacterized protein</fullName>
    </submittedName>
</protein>
<evidence type="ECO:0000313" key="1">
    <source>
        <dbReference type="EMBL" id="MFD2589533.1"/>
    </source>
</evidence>
<organism evidence="1 2">
    <name type="scientific">Aquimarina hainanensis</name>
    <dbReference type="NCBI Taxonomy" id="1578017"/>
    <lineage>
        <taxon>Bacteria</taxon>
        <taxon>Pseudomonadati</taxon>
        <taxon>Bacteroidota</taxon>
        <taxon>Flavobacteriia</taxon>
        <taxon>Flavobacteriales</taxon>
        <taxon>Flavobacteriaceae</taxon>
        <taxon>Aquimarina</taxon>
    </lineage>
</organism>